<reference evidence="2" key="1">
    <citation type="submission" date="2021-01" db="EMBL/GenBank/DDBJ databases">
        <authorList>
            <person name="Corre E."/>
            <person name="Pelletier E."/>
            <person name="Niang G."/>
            <person name="Scheremetjew M."/>
            <person name="Finn R."/>
            <person name="Kale V."/>
            <person name="Holt S."/>
            <person name="Cochrane G."/>
            <person name="Meng A."/>
            <person name="Brown T."/>
            <person name="Cohen L."/>
        </authorList>
    </citation>
    <scope>NUCLEOTIDE SEQUENCE</scope>
    <source>
        <strain evidence="2">CCMP1243</strain>
    </source>
</reference>
<feature type="region of interest" description="Disordered" evidence="1">
    <location>
        <begin position="1"/>
        <end position="33"/>
    </location>
</feature>
<dbReference type="AlphaFoldDB" id="A0A7S2RZ88"/>
<feature type="compositionally biased region" description="Basic residues" evidence="1">
    <location>
        <begin position="1"/>
        <end position="11"/>
    </location>
</feature>
<accession>A0A7S2RZ88</accession>
<evidence type="ECO:0000256" key="1">
    <source>
        <dbReference type="SAM" id="MobiDB-lite"/>
    </source>
</evidence>
<sequence>MELKKARGKRRREPENPETASVVADSPRSSNLANSASDVRMKCWNCSPDCSNLNMGPDRHHVAGMCGRCHQRWQKHPETRWRVNRCVSKCRCDRCEYNRGTFGANGNIIVADGSCLLEPMRQNNAASGRLRSAGLLAMQQFEAAVAELNLEHPASAVQQTDSIPVMTCKHIRSWYDEPKKTELSSIDMASLAALGSMYHSSQMQFSMDVPDLEQTTWSHWVIISSKPGDARLGMVLSCSTSTPSFFGFDPTGRAGWLLLQPEDIGKALHAHIKLHVSRMHQMVPNVSLLLPDGLRQVDLLLKVPHAAEDPLRVYLRNSTKQQPPPPASLDITTASANRETTPSLLPLFLQQTHGAECSSYSS</sequence>
<evidence type="ECO:0000313" key="2">
    <source>
        <dbReference type="EMBL" id="CAD9684950.1"/>
    </source>
</evidence>
<dbReference type="EMBL" id="HBHJ01014501">
    <property type="protein sequence ID" value="CAD9684950.1"/>
    <property type="molecule type" value="Transcribed_RNA"/>
</dbReference>
<proteinExistence type="predicted"/>
<name>A0A7S2RZ88_9STRA</name>
<gene>
    <name evidence="2" type="ORF">RMAR1173_LOCUS9504</name>
</gene>
<protein>
    <submittedName>
        <fullName evidence="2">Uncharacterized protein</fullName>
    </submittedName>
</protein>
<organism evidence="2">
    <name type="scientific">Rhizochromulina marina</name>
    <dbReference type="NCBI Taxonomy" id="1034831"/>
    <lineage>
        <taxon>Eukaryota</taxon>
        <taxon>Sar</taxon>
        <taxon>Stramenopiles</taxon>
        <taxon>Ochrophyta</taxon>
        <taxon>Dictyochophyceae</taxon>
        <taxon>Rhizochromulinales</taxon>
        <taxon>Rhizochromulina</taxon>
    </lineage>
</organism>